<evidence type="ECO:0000313" key="2">
    <source>
        <dbReference type="Proteomes" id="UP000503129"/>
    </source>
</evidence>
<accession>A0A856MMN0</accession>
<dbReference type="AlphaFoldDB" id="A0A856MMN0"/>
<dbReference type="InterPro" id="IPR029058">
    <property type="entry name" value="AB_hydrolase_fold"/>
</dbReference>
<organism evidence="1 2">
    <name type="scientific">Brasilonema sennae CENA114</name>
    <dbReference type="NCBI Taxonomy" id="415709"/>
    <lineage>
        <taxon>Bacteria</taxon>
        <taxon>Bacillati</taxon>
        <taxon>Cyanobacteriota</taxon>
        <taxon>Cyanophyceae</taxon>
        <taxon>Nostocales</taxon>
        <taxon>Scytonemataceae</taxon>
        <taxon>Brasilonema</taxon>
        <taxon>Bromeliae group (in: Brasilonema)</taxon>
    </lineage>
</organism>
<name>A0A856MMN0_9CYAN</name>
<dbReference type="RefSeq" id="WP_171977720.1">
    <property type="nucleotide sequence ID" value="NZ_CAWOXK010000001.1"/>
</dbReference>
<evidence type="ECO:0000313" key="1">
    <source>
        <dbReference type="EMBL" id="QDL11350.1"/>
    </source>
</evidence>
<keyword evidence="2" id="KW-1185">Reference proteome</keyword>
<gene>
    <name evidence="1" type="ORF">DP114_28735</name>
</gene>
<proteinExistence type="predicted"/>
<sequence length="474" mass="52343">MAIEKTLVETSLKYYLIALDAKGKERQNNGEFISQKVIEILSSARKSKEPITDVFLMSHGWQGDIPAAKNQYDKWIAAMAKNQADIQKMQQLRPGFRPLLIGLHWPSKPWGDEDLNAVSLDKTIVSFDTTDTSQEELINQYAHSIADTEAARVALRTIFTAAVEYDVAPDTLPSEVREAYEVLIKEASLSSEGEDTDAWSENESLNLDPESIYEATLAEENEDVSFGIGDSVKSATDAFLNIPRLLSFWKMKDLARKIGQTTGFNLLNRLQQLTDNTVRFHLMGHSFGCIFVSATVAGTKDNNKLVRPVNSLVLIQGALSLWSFCSNVPFRNNLPGYFRSIISDGKVAGPIVTTQSEHDKAVKNAYPMAGTLGIFREQDIDFDPNSESTQKEYPGVGGIGCYGIQGDGLEIINDPKGMLPLEQSYNFQSGKIYNLESSKYIVVPPSLLDLFIGAHNAIDKPEVAHAVWSAAFGS</sequence>
<reference evidence="1 2" key="1">
    <citation type="submission" date="2018-06" db="EMBL/GenBank/DDBJ databases">
        <title>Comparative genomics of Brasilonema spp. strains.</title>
        <authorList>
            <person name="Alvarenga D.O."/>
            <person name="Fiore M.F."/>
            <person name="Varani A.M."/>
        </authorList>
    </citation>
    <scope>NUCLEOTIDE SEQUENCE [LARGE SCALE GENOMIC DNA]</scope>
    <source>
        <strain evidence="1 2">CENA114</strain>
    </source>
</reference>
<dbReference type="SUPFAM" id="SSF53474">
    <property type="entry name" value="alpha/beta-Hydrolases"/>
    <property type="match status" value="1"/>
</dbReference>
<dbReference type="KEGG" id="bsen:DP114_28735"/>
<dbReference type="Proteomes" id="UP000503129">
    <property type="component" value="Chromosome"/>
</dbReference>
<protein>
    <submittedName>
        <fullName evidence="1">Uncharacterized protein</fullName>
    </submittedName>
</protein>
<dbReference type="EMBL" id="CP030118">
    <property type="protein sequence ID" value="QDL11350.1"/>
    <property type="molecule type" value="Genomic_DNA"/>
</dbReference>